<dbReference type="EMBL" id="GBXM01109177">
    <property type="protein sequence ID" value="JAG99399.1"/>
    <property type="molecule type" value="Transcribed_RNA"/>
</dbReference>
<reference evidence="1" key="1">
    <citation type="submission" date="2014-11" db="EMBL/GenBank/DDBJ databases">
        <authorList>
            <person name="Amaro Gonzalez C."/>
        </authorList>
    </citation>
    <scope>NUCLEOTIDE SEQUENCE</scope>
</reference>
<reference evidence="1" key="2">
    <citation type="journal article" date="2015" name="Fish Shellfish Immunol.">
        <title>Early steps in the European eel (Anguilla anguilla)-Vibrio vulnificus interaction in the gills: Role of the RtxA13 toxin.</title>
        <authorList>
            <person name="Callol A."/>
            <person name="Pajuelo D."/>
            <person name="Ebbesson L."/>
            <person name="Teles M."/>
            <person name="MacKenzie S."/>
            <person name="Amaro C."/>
        </authorList>
    </citation>
    <scope>NUCLEOTIDE SEQUENCE</scope>
</reference>
<organism evidence="1">
    <name type="scientific">Anguilla anguilla</name>
    <name type="common">European freshwater eel</name>
    <name type="synonym">Muraena anguilla</name>
    <dbReference type="NCBI Taxonomy" id="7936"/>
    <lineage>
        <taxon>Eukaryota</taxon>
        <taxon>Metazoa</taxon>
        <taxon>Chordata</taxon>
        <taxon>Craniata</taxon>
        <taxon>Vertebrata</taxon>
        <taxon>Euteleostomi</taxon>
        <taxon>Actinopterygii</taxon>
        <taxon>Neopterygii</taxon>
        <taxon>Teleostei</taxon>
        <taxon>Anguilliformes</taxon>
        <taxon>Anguillidae</taxon>
        <taxon>Anguilla</taxon>
    </lineage>
</organism>
<name>A0A0E9P5S4_ANGAN</name>
<sequence>MAKNKVNNEMYL</sequence>
<accession>A0A0E9P5S4</accession>
<proteinExistence type="predicted"/>
<evidence type="ECO:0000313" key="1">
    <source>
        <dbReference type="EMBL" id="JAG99399.1"/>
    </source>
</evidence>
<protein>
    <submittedName>
        <fullName evidence="1">Uncharacterized protein</fullName>
    </submittedName>
</protein>